<gene>
    <name evidence="6" type="primary">CJ076_0</name>
    <name evidence="6" type="ORF">AVEN_83848_1</name>
</gene>
<reference evidence="6 7" key="1">
    <citation type="journal article" date="2019" name="Sci. Rep.">
        <title>Orb-weaving spider Araneus ventricosus genome elucidates the spidroin gene catalogue.</title>
        <authorList>
            <person name="Kono N."/>
            <person name="Nakamura H."/>
            <person name="Ohtoshi R."/>
            <person name="Moran D.A.P."/>
            <person name="Shinohara A."/>
            <person name="Yoshida Y."/>
            <person name="Fujiwara M."/>
            <person name="Mori M."/>
            <person name="Tomita M."/>
            <person name="Arakawa K."/>
        </authorList>
    </citation>
    <scope>NUCLEOTIDE SEQUENCE [LARGE SCALE GENOMIC DNA]</scope>
</reference>
<feature type="domain" description="Armadillo-like helical" evidence="5">
    <location>
        <begin position="107"/>
        <end position="315"/>
    </location>
</feature>
<keyword evidence="2" id="KW-0812">Transmembrane</keyword>
<evidence type="ECO:0000256" key="1">
    <source>
        <dbReference type="ARBA" id="ARBA00004370"/>
    </source>
</evidence>
<evidence type="ECO:0000256" key="2">
    <source>
        <dbReference type="ARBA" id="ARBA00022692"/>
    </source>
</evidence>
<dbReference type="PANTHER" id="PTHR13608">
    <property type="entry name" value="ARMADILLO-LIKE HELICAL DOMAIN-CONTAINING PROTEIN 3"/>
    <property type="match status" value="1"/>
</dbReference>
<dbReference type="OrthoDB" id="2012278at2759"/>
<protein>
    <submittedName>
        <fullName evidence="6">UPF0668 protein C10orf76</fullName>
    </submittedName>
</protein>
<comment type="caution">
    <text evidence="6">The sequence shown here is derived from an EMBL/GenBank/DDBJ whole genome shotgun (WGS) entry which is preliminary data.</text>
</comment>
<sequence length="324" mass="37310">AVTEWLSCDTETNQLYTDEEIISLVQNKPQDDSDLEETDDPGNVLVSHSEVASALEIALRYIEQSVNATSTDIMFDQYANSIIHDVNLVYKVQLHRMPMRHRKVCHDRNGSFQPLACPMLDLMVEFILSHMTKSLPFELYYLCLGVIHRILCYQKKGRVRLQYQWKELWTALITLIKFLMTQEALLTKNCNIFNLSIQVMNTLNLFITFGDTFLPSPSCYDELYYEIVRMNHVFDNLYSLTLRYTTCDGEWKEFAAKLMNSLVNVRAIINHFTPKIESVLADNGLSALTEDQAGFTFIENTLMRKCDQNGDSASMAEDRRMSSG</sequence>
<proteinExistence type="predicted"/>
<dbReference type="EMBL" id="BGPR01018157">
    <property type="protein sequence ID" value="GBN78380.1"/>
    <property type="molecule type" value="Genomic_DNA"/>
</dbReference>
<keyword evidence="7" id="KW-1185">Reference proteome</keyword>
<dbReference type="SMART" id="SM01158">
    <property type="entry name" value="DUF1741"/>
    <property type="match status" value="1"/>
</dbReference>
<evidence type="ECO:0000313" key="6">
    <source>
        <dbReference type="EMBL" id="GBN78380.1"/>
    </source>
</evidence>
<evidence type="ECO:0000259" key="5">
    <source>
        <dbReference type="SMART" id="SM01158"/>
    </source>
</evidence>
<dbReference type="GO" id="GO:0016020">
    <property type="term" value="C:membrane"/>
    <property type="evidence" value="ECO:0007669"/>
    <property type="project" value="UniProtKB-SubCell"/>
</dbReference>
<comment type="subcellular location">
    <subcellularLocation>
        <location evidence="1">Membrane</location>
    </subcellularLocation>
</comment>
<dbReference type="AlphaFoldDB" id="A0A4Y2RTS6"/>
<dbReference type="InterPro" id="IPR013636">
    <property type="entry name" value="ARMH3_C"/>
</dbReference>
<evidence type="ECO:0000256" key="4">
    <source>
        <dbReference type="ARBA" id="ARBA00023136"/>
    </source>
</evidence>
<evidence type="ECO:0000256" key="3">
    <source>
        <dbReference type="ARBA" id="ARBA00022989"/>
    </source>
</evidence>
<name>A0A4Y2RTS6_ARAVE</name>
<dbReference type="Pfam" id="PF08427">
    <property type="entry name" value="ARMH3_C"/>
    <property type="match status" value="1"/>
</dbReference>
<dbReference type="InterPro" id="IPR039868">
    <property type="entry name" value="ARMD3-like"/>
</dbReference>
<organism evidence="6 7">
    <name type="scientific">Araneus ventricosus</name>
    <name type="common">Orbweaver spider</name>
    <name type="synonym">Epeira ventricosa</name>
    <dbReference type="NCBI Taxonomy" id="182803"/>
    <lineage>
        <taxon>Eukaryota</taxon>
        <taxon>Metazoa</taxon>
        <taxon>Ecdysozoa</taxon>
        <taxon>Arthropoda</taxon>
        <taxon>Chelicerata</taxon>
        <taxon>Arachnida</taxon>
        <taxon>Araneae</taxon>
        <taxon>Araneomorphae</taxon>
        <taxon>Entelegynae</taxon>
        <taxon>Araneoidea</taxon>
        <taxon>Araneidae</taxon>
        <taxon>Araneus</taxon>
    </lineage>
</organism>
<keyword evidence="3" id="KW-1133">Transmembrane helix</keyword>
<dbReference type="Proteomes" id="UP000499080">
    <property type="component" value="Unassembled WGS sequence"/>
</dbReference>
<accession>A0A4Y2RTS6</accession>
<keyword evidence="4" id="KW-0472">Membrane</keyword>
<feature type="non-terminal residue" evidence="6">
    <location>
        <position position="1"/>
    </location>
</feature>
<dbReference type="PANTHER" id="PTHR13608:SF3">
    <property type="entry name" value="ARMADILLO-LIKE HELICAL DOMAIN-CONTAINING PROTEIN 3"/>
    <property type="match status" value="1"/>
</dbReference>
<evidence type="ECO:0000313" key="7">
    <source>
        <dbReference type="Proteomes" id="UP000499080"/>
    </source>
</evidence>
<dbReference type="GO" id="GO:0005829">
    <property type="term" value="C:cytosol"/>
    <property type="evidence" value="ECO:0007669"/>
    <property type="project" value="TreeGrafter"/>
</dbReference>